<evidence type="ECO:0000259" key="1">
    <source>
        <dbReference type="Pfam" id="PF16561"/>
    </source>
</evidence>
<accession>A0A7Y2H163</accession>
<dbReference type="InterPro" id="IPR013783">
    <property type="entry name" value="Ig-like_fold"/>
</dbReference>
<feature type="domain" description="AMP-activated protein kinase glycogen-binding" evidence="1">
    <location>
        <begin position="271"/>
        <end position="340"/>
    </location>
</feature>
<sequence length="344" mass="38311">SWFFAPDLLLENSFLEIHARGFARNDLRERWRLDGVLNASVGTAGGGNIRWDATALASSQWTQRLFYRKRFEFGGKATPLNQRAWATGVYGRGWNGEKWQAYSKAGLGTRVSALGMEIDLGIHGLLFTKRTQTMFGEDFLPPDNPESTDDLVFNLVNHHSYFNSTVGFLVKRGAWDFSLGTGVRFGASHGNNQVWGDVGATYRVSDQVSVLMGIGHQPSEPEINLPDRTFVHFGAEFQIVDSGLDSGGLSEWEPFAVIDDPQGFQRLRIFSDEATQVEIMGDFTDWTPLPMKSVAYGLWEVQLVIQPGAHRVCFRVDGDAWKAPPGLTSVEDEFNGTVGLFYVD</sequence>
<proteinExistence type="predicted"/>
<comment type="caution">
    <text evidence="2">The sequence shown here is derived from an EMBL/GenBank/DDBJ whole genome shotgun (WGS) entry which is preliminary data.</text>
</comment>
<dbReference type="EMBL" id="JABDJR010000096">
    <property type="protein sequence ID" value="NNF05646.1"/>
    <property type="molecule type" value="Genomic_DNA"/>
</dbReference>
<organism evidence="2 3">
    <name type="scientific">Eiseniibacteriota bacterium</name>
    <dbReference type="NCBI Taxonomy" id="2212470"/>
    <lineage>
        <taxon>Bacteria</taxon>
        <taxon>Candidatus Eiseniibacteriota</taxon>
    </lineage>
</organism>
<evidence type="ECO:0000313" key="2">
    <source>
        <dbReference type="EMBL" id="NNF05646.1"/>
    </source>
</evidence>
<dbReference type="Gene3D" id="2.60.40.10">
    <property type="entry name" value="Immunoglobulins"/>
    <property type="match status" value="1"/>
</dbReference>
<dbReference type="Proteomes" id="UP000547674">
    <property type="component" value="Unassembled WGS sequence"/>
</dbReference>
<dbReference type="Pfam" id="PF16561">
    <property type="entry name" value="AMPK1_CBM"/>
    <property type="match status" value="1"/>
</dbReference>
<evidence type="ECO:0000313" key="3">
    <source>
        <dbReference type="Proteomes" id="UP000547674"/>
    </source>
</evidence>
<reference evidence="2 3" key="1">
    <citation type="submission" date="2020-03" db="EMBL/GenBank/DDBJ databases">
        <title>Metabolic flexibility allows generalist bacteria to become dominant in a frequently disturbed ecosystem.</title>
        <authorList>
            <person name="Chen Y.-J."/>
            <person name="Leung P.M."/>
            <person name="Bay S.K."/>
            <person name="Hugenholtz P."/>
            <person name="Kessler A.J."/>
            <person name="Shelley G."/>
            <person name="Waite D.W."/>
            <person name="Cook P.L."/>
            <person name="Greening C."/>
        </authorList>
    </citation>
    <scope>NUCLEOTIDE SEQUENCE [LARGE SCALE GENOMIC DNA]</scope>
    <source>
        <strain evidence="2">SS_bin_28</strain>
    </source>
</reference>
<feature type="non-terminal residue" evidence="2">
    <location>
        <position position="1"/>
    </location>
</feature>
<dbReference type="SUPFAM" id="SSF81296">
    <property type="entry name" value="E set domains"/>
    <property type="match status" value="1"/>
</dbReference>
<dbReference type="InterPro" id="IPR032640">
    <property type="entry name" value="AMPK1_CBM"/>
</dbReference>
<protein>
    <recommendedName>
        <fullName evidence="1">AMP-activated protein kinase glycogen-binding domain-containing protein</fullName>
    </recommendedName>
</protein>
<dbReference type="CDD" id="cd02859">
    <property type="entry name" value="E_set_AMPKbeta_like_N"/>
    <property type="match status" value="1"/>
</dbReference>
<name>A0A7Y2H163_UNCEI</name>
<gene>
    <name evidence="2" type="ORF">HKN21_02685</name>
</gene>
<dbReference type="AlphaFoldDB" id="A0A7Y2H163"/>
<dbReference type="InterPro" id="IPR014756">
    <property type="entry name" value="Ig_E-set"/>
</dbReference>